<feature type="region of interest" description="Disordered" evidence="1">
    <location>
        <begin position="219"/>
        <end position="254"/>
    </location>
</feature>
<organism evidence="3 4">
    <name type="scientific">Cryobacterium adonitolivorans</name>
    <dbReference type="NCBI Taxonomy" id="1259189"/>
    <lineage>
        <taxon>Bacteria</taxon>
        <taxon>Bacillati</taxon>
        <taxon>Actinomycetota</taxon>
        <taxon>Actinomycetes</taxon>
        <taxon>Micrococcales</taxon>
        <taxon>Microbacteriaceae</taxon>
        <taxon>Cryobacterium</taxon>
    </lineage>
</organism>
<evidence type="ECO:0000256" key="1">
    <source>
        <dbReference type="SAM" id="MobiDB-lite"/>
    </source>
</evidence>
<dbReference type="GO" id="GO:0006950">
    <property type="term" value="P:response to stress"/>
    <property type="evidence" value="ECO:0007669"/>
    <property type="project" value="UniProtKB-ARBA"/>
</dbReference>
<evidence type="ECO:0000313" key="3">
    <source>
        <dbReference type="EMBL" id="TFC05931.1"/>
    </source>
</evidence>
<dbReference type="Pfam" id="PF03819">
    <property type="entry name" value="MazG"/>
    <property type="match status" value="1"/>
</dbReference>
<dbReference type="GO" id="GO:0046061">
    <property type="term" value="P:dATP catabolic process"/>
    <property type="evidence" value="ECO:0007669"/>
    <property type="project" value="TreeGrafter"/>
</dbReference>
<name>A0A4R8WCA0_9MICO</name>
<comment type="caution">
    <text evidence="3">The sequence shown here is derived from an EMBL/GenBank/DDBJ whole genome shotgun (WGS) entry which is preliminary data.</text>
</comment>
<accession>A0A4R8WCA0</accession>
<keyword evidence="4" id="KW-1185">Reference proteome</keyword>
<dbReference type="InterPro" id="IPR011551">
    <property type="entry name" value="NTP_PyrPHydrolase_MazG"/>
</dbReference>
<dbReference type="PANTHER" id="PTHR30522:SF0">
    <property type="entry name" value="NUCLEOSIDE TRIPHOSPHATE PYROPHOSPHOHYDROLASE"/>
    <property type="match status" value="1"/>
</dbReference>
<dbReference type="GO" id="GO:0047429">
    <property type="term" value="F:nucleoside triphosphate diphosphatase activity"/>
    <property type="evidence" value="ECO:0007669"/>
    <property type="project" value="TreeGrafter"/>
</dbReference>
<dbReference type="AlphaFoldDB" id="A0A4R8WCA0"/>
<proteinExistence type="predicted"/>
<dbReference type="PANTHER" id="PTHR30522">
    <property type="entry name" value="NUCLEOSIDE TRIPHOSPHATE PYROPHOSPHOHYDROLASE"/>
    <property type="match status" value="1"/>
</dbReference>
<dbReference type="OrthoDB" id="9808939at2"/>
<gene>
    <name evidence="3" type="ORF">E3O42_01980</name>
</gene>
<dbReference type="InterPro" id="IPR004518">
    <property type="entry name" value="MazG-like_dom"/>
</dbReference>
<reference evidence="3 4" key="1">
    <citation type="submission" date="2019-03" db="EMBL/GenBank/DDBJ databases">
        <title>Genomics of glacier-inhabiting Cryobacterium strains.</title>
        <authorList>
            <person name="Liu Q."/>
            <person name="Xin Y.-H."/>
        </authorList>
    </citation>
    <scope>NUCLEOTIDE SEQUENCE [LARGE SCALE GENOMIC DNA]</scope>
    <source>
        <strain evidence="3 4">RHLS22-1</strain>
    </source>
</reference>
<dbReference type="GO" id="GO:0046047">
    <property type="term" value="P:TTP catabolic process"/>
    <property type="evidence" value="ECO:0007669"/>
    <property type="project" value="TreeGrafter"/>
</dbReference>
<dbReference type="InterPro" id="IPR048015">
    <property type="entry name" value="NTP-PPase_MazG-like_N"/>
</dbReference>
<feature type="compositionally biased region" description="Acidic residues" evidence="1">
    <location>
        <begin position="226"/>
        <end position="244"/>
    </location>
</feature>
<dbReference type="GO" id="GO:0046081">
    <property type="term" value="P:dUTP catabolic process"/>
    <property type="evidence" value="ECO:0007669"/>
    <property type="project" value="TreeGrafter"/>
</dbReference>
<dbReference type="NCBIfam" id="TIGR00444">
    <property type="entry name" value="mazG"/>
    <property type="match status" value="1"/>
</dbReference>
<evidence type="ECO:0000313" key="4">
    <source>
        <dbReference type="Proteomes" id="UP000297907"/>
    </source>
</evidence>
<dbReference type="GO" id="GO:0046076">
    <property type="term" value="P:dTTP catabolic process"/>
    <property type="evidence" value="ECO:0007669"/>
    <property type="project" value="TreeGrafter"/>
</dbReference>
<dbReference type="FunFam" id="1.10.287.1080:FF:000001">
    <property type="entry name" value="Nucleoside triphosphate pyrophosphohydrolase"/>
    <property type="match status" value="1"/>
</dbReference>
<dbReference type="GO" id="GO:0046052">
    <property type="term" value="P:UTP catabolic process"/>
    <property type="evidence" value="ECO:0007669"/>
    <property type="project" value="TreeGrafter"/>
</dbReference>
<dbReference type="EMBL" id="SOFL01000005">
    <property type="protein sequence ID" value="TFC05931.1"/>
    <property type="molecule type" value="Genomic_DNA"/>
</dbReference>
<feature type="domain" description="NTP pyrophosphohydrolase MazG-like" evidence="2">
    <location>
        <begin position="40"/>
        <end position="115"/>
    </location>
</feature>
<dbReference type="GO" id="GO:0006203">
    <property type="term" value="P:dGTP catabolic process"/>
    <property type="evidence" value="ECO:0007669"/>
    <property type="project" value="TreeGrafter"/>
</dbReference>
<protein>
    <submittedName>
        <fullName evidence="3">MazG family protein</fullName>
    </submittedName>
</protein>
<dbReference type="RefSeq" id="WP_134452267.1">
    <property type="nucleotide sequence ID" value="NZ_SOFL01000005.1"/>
</dbReference>
<evidence type="ECO:0000259" key="2">
    <source>
        <dbReference type="Pfam" id="PF03819"/>
    </source>
</evidence>
<dbReference type="CDD" id="cd11528">
    <property type="entry name" value="NTP-PPase_MazG_Nterm"/>
    <property type="match status" value="1"/>
</dbReference>
<dbReference type="Gene3D" id="1.10.287.1080">
    <property type="entry name" value="MazG-like"/>
    <property type="match status" value="1"/>
</dbReference>
<sequence length="254" mass="27041">MTDSAQPAPPVAEPTSNLEGLVETVARLRAPGGCPWDAEQTHASLVQYLTEETHELIEAIESGSRDDLLEELGDVLYQVVFHASIAAETPGEGFGIQDVAARMTQKMVGRHPHVFGDVGQRSLDEVVASWDDVKAAEKPHRTSVLDGIPQGMPALALADKVLGRAQKIGLLETDAPALLPIDSEAELGPILLAIVSAAKAQGLDSERALRTALRDLQDEIRAAEQDGPDDSFTEQDEDQTDDPSDAGIIGLPST</sequence>
<dbReference type="Proteomes" id="UP000297907">
    <property type="component" value="Unassembled WGS sequence"/>
</dbReference>
<dbReference type="SUPFAM" id="SSF101386">
    <property type="entry name" value="all-alpha NTP pyrophosphatases"/>
    <property type="match status" value="1"/>
</dbReference>